<name>A0ABV9XLN8_9ACTN</name>
<evidence type="ECO:0000256" key="3">
    <source>
        <dbReference type="ARBA" id="ARBA00022553"/>
    </source>
</evidence>
<evidence type="ECO:0000256" key="9">
    <source>
        <dbReference type="SAM" id="Phobius"/>
    </source>
</evidence>
<dbReference type="SUPFAM" id="SSF55874">
    <property type="entry name" value="ATPase domain of HSP90 chaperone/DNA topoisomerase II/histidine kinase"/>
    <property type="match status" value="1"/>
</dbReference>
<keyword evidence="9" id="KW-0472">Membrane</keyword>
<evidence type="ECO:0000256" key="5">
    <source>
        <dbReference type="ARBA" id="ARBA00022741"/>
    </source>
</evidence>
<dbReference type="InterPro" id="IPR050482">
    <property type="entry name" value="Sensor_HK_TwoCompSys"/>
</dbReference>
<evidence type="ECO:0000256" key="1">
    <source>
        <dbReference type="ARBA" id="ARBA00000085"/>
    </source>
</evidence>
<dbReference type="EMBL" id="JBHSJD010000023">
    <property type="protein sequence ID" value="MFC5025653.1"/>
    <property type="molecule type" value="Genomic_DNA"/>
</dbReference>
<dbReference type="InterPro" id="IPR036890">
    <property type="entry name" value="HATPase_C_sf"/>
</dbReference>
<accession>A0ABV9XLN8</accession>
<dbReference type="PANTHER" id="PTHR24421">
    <property type="entry name" value="NITRATE/NITRITE SENSOR PROTEIN NARX-RELATED"/>
    <property type="match status" value="1"/>
</dbReference>
<keyword evidence="6 12" id="KW-0418">Kinase</keyword>
<keyword evidence="9" id="KW-1133">Transmembrane helix</keyword>
<keyword evidence="7" id="KW-0067">ATP-binding</keyword>
<dbReference type="CDD" id="cd16917">
    <property type="entry name" value="HATPase_UhpB-NarQ-NarX-like"/>
    <property type="match status" value="1"/>
</dbReference>
<proteinExistence type="predicted"/>
<keyword evidence="5" id="KW-0547">Nucleotide-binding</keyword>
<organism evidence="12 13">
    <name type="scientific">Streptomyces coeruleoprunus</name>
    <dbReference type="NCBI Taxonomy" id="285563"/>
    <lineage>
        <taxon>Bacteria</taxon>
        <taxon>Bacillati</taxon>
        <taxon>Actinomycetota</taxon>
        <taxon>Actinomycetes</taxon>
        <taxon>Kitasatosporales</taxon>
        <taxon>Streptomycetaceae</taxon>
        <taxon>Streptomyces</taxon>
    </lineage>
</organism>
<dbReference type="Proteomes" id="UP001595829">
    <property type="component" value="Unassembled WGS sequence"/>
</dbReference>
<evidence type="ECO:0000256" key="7">
    <source>
        <dbReference type="ARBA" id="ARBA00022840"/>
    </source>
</evidence>
<evidence type="ECO:0000313" key="13">
    <source>
        <dbReference type="Proteomes" id="UP001595829"/>
    </source>
</evidence>
<keyword evidence="3" id="KW-0597">Phosphoprotein</keyword>
<evidence type="ECO:0000256" key="6">
    <source>
        <dbReference type="ARBA" id="ARBA00022777"/>
    </source>
</evidence>
<sequence>MSAGRALWRRVPAWAVDAGLVALAVLDAWVNLYDEGTPLVWSCVALGSAALFLRRRFPLTVVLLTLPMTLFMDVAVAPIAALYTLAASTRNRPLLAGCALLNAAVGTLAWPLSDALTGDRTWTLVEFVYTLATAITPVLFGQLVQARHDVALQLVEVEEAREHERALHAQNVLARERAQLAREMHDVVSHQVSLIAVQAGAMQVAAKDPDAREAARTIRSLSVDTLDELRHMVTLLRASGGKETELAPQPTLADLRQLIANSGIETTLTGELPADISTTAQRTVYRTVQEALTNVRKHAPGARAEVRLWHDAHHFGVTVTNTAPTRPSVALPSARHGLIGLKERAELLDGTLTAEPTPQGGYQVELRAAARPD</sequence>
<feature type="domain" description="Signal transduction histidine kinase subgroup 3 dimerisation and phosphoacceptor" evidence="11">
    <location>
        <begin position="176"/>
        <end position="239"/>
    </location>
</feature>
<evidence type="ECO:0000259" key="10">
    <source>
        <dbReference type="Pfam" id="PF02518"/>
    </source>
</evidence>
<evidence type="ECO:0000256" key="4">
    <source>
        <dbReference type="ARBA" id="ARBA00022679"/>
    </source>
</evidence>
<dbReference type="InterPro" id="IPR011712">
    <property type="entry name" value="Sig_transdc_His_kin_sub3_dim/P"/>
</dbReference>
<gene>
    <name evidence="12" type="ORF">ACFPM3_26350</name>
</gene>
<dbReference type="GO" id="GO:0016301">
    <property type="term" value="F:kinase activity"/>
    <property type="evidence" value="ECO:0007669"/>
    <property type="project" value="UniProtKB-KW"/>
</dbReference>
<feature type="transmembrane region" description="Helical" evidence="9">
    <location>
        <begin position="60"/>
        <end position="82"/>
    </location>
</feature>
<comment type="catalytic activity">
    <reaction evidence="1">
        <text>ATP + protein L-histidine = ADP + protein N-phospho-L-histidine.</text>
        <dbReference type="EC" id="2.7.13.3"/>
    </reaction>
</comment>
<evidence type="ECO:0000313" key="12">
    <source>
        <dbReference type="EMBL" id="MFC5025653.1"/>
    </source>
</evidence>
<dbReference type="Gene3D" id="3.30.565.10">
    <property type="entry name" value="Histidine kinase-like ATPase, C-terminal domain"/>
    <property type="match status" value="1"/>
</dbReference>
<protein>
    <recommendedName>
        <fullName evidence="2">histidine kinase</fullName>
        <ecNumber evidence="2">2.7.13.3</ecNumber>
    </recommendedName>
</protein>
<feature type="domain" description="Histidine kinase/HSP90-like ATPase" evidence="10">
    <location>
        <begin position="281"/>
        <end position="367"/>
    </location>
</feature>
<evidence type="ECO:0000256" key="2">
    <source>
        <dbReference type="ARBA" id="ARBA00012438"/>
    </source>
</evidence>
<dbReference type="InterPro" id="IPR003594">
    <property type="entry name" value="HATPase_dom"/>
</dbReference>
<feature type="transmembrane region" description="Helical" evidence="9">
    <location>
        <begin position="94"/>
        <end position="112"/>
    </location>
</feature>
<feature type="transmembrane region" description="Helical" evidence="9">
    <location>
        <begin position="124"/>
        <end position="144"/>
    </location>
</feature>
<dbReference type="Pfam" id="PF07730">
    <property type="entry name" value="HisKA_3"/>
    <property type="match status" value="1"/>
</dbReference>
<dbReference type="RefSeq" id="WP_345688192.1">
    <property type="nucleotide sequence ID" value="NZ_BAABIT010000001.1"/>
</dbReference>
<evidence type="ECO:0000256" key="8">
    <source>
        <dbReference type="ARBA" id="ARBA00023012"/>
    </source>
</evidence>
<dbReference type="Pfam" id="PF02518">
    <property type="entry name" value="HATPase_c"/>
    <property type="match status" value="1"/>
</dbReference>
<keyword evidence="8" id="KW-0902">Two-component regulatory system</keyword>
<dbReference type="PANTHER" id="PTHR24421:SF10">
    <property type="entry name" value="NITRATE_NITRITE SENSOR PROTEIN NARQ"/>
    <property type="match status" value="1"/>
</dbReference>
<reference evidence="13" key="1">
    <citation type="journal article" date="2019" name="Int. J. Syst. Evol. Microbiol.">
        <title>The Global Catalogue of Microorganisms (GCM) 10K type strain sequencing project: providing services to taxonomists for standard genome sequencing and annotation.</title>
        <authorList>
            <consortium name="The Broad Institute Genomics Platform"/>
            <consortium name="The Broad Institute Genome Sequencing Center for Infectious Disease"/>
            <person name="Wu L."/>
            <person name="Ma J."/>
        </authorList>
    </citation>
    <scope>NUCLEOTIDE SEQUENCE [LARGE SCALE GENOMIC DNA]</scope>
    <source>
        <strain evidence="13">CGMCC 4.1648</strain>
    </source>
</reference>
<comment type="caution">
    <text evidence="12">The sequence shown here is derived from an EMBL/GenBank/DDBJ whole genome shotgun (WGS) entry which is preliminary data.</text>
</comment>
<evidence type="ECO:0000259" key="11">
    <source>
        <dbReference type="Pfam" id="PF07730"/>
    </source>
</evidence>
<keyword evidence="9" id="KW-0812">Transmembrane</keyword>
<keyword evidence="4" id="KW-0808">Transferase</keyword>
<dbReference type="Gene3D" id="1.20.5.1930">
    <property type="match status" value="1"/>
</dbReference>
<keyword evidence="13" id="KW-1185">Reference proteome</keyword>
<dbReference type="EC" id="2.7.13.3" evidence="2"/>